<reference evidence="13 14" key="1">
    <citation type="submission" date="2015-06" db="EMBL/GenBank/DDBJ databases">
        <title>Draft genome assembly of filamentous brackish cyanobacterium Limnoraphis robusta strain CS-951.</title>
        <authorList>
            <person name="Willis A."/>
            <person name="Parks M."/>
            <person name="Burford M.A."/>
        </authorList>
    </citation>
    <scope>NUCLEOTIDE SEQUENCE [LARGE SCALE GENOMIC DNA]</scope>
    <source>
        <strain evidence="13 14">CS-951</strain>
    </source>
</reference>
<dbReference type="FunFam" id="3.40.50.1000:FF:000028">
    <property type="entry name" value="Calcium-transporting P-type ATPase, putative"/>
    <property type="match status" value="1"/>
</dbReference>
<evidence type="ECO:0000256" key="8">
    <source>
        <dbReference type="ARBA" id="ARBA00022967"/>
    </source>
</evidence>
<dbReference type="PATRIC" id="fig|1637645.4.peg.1289"/>
<dbReference type="GO" id="GO:0005391">
    <property type="term" value="F:P-type sodium:potassium-exchanging transporter activity"/>
    <property type="evidence" value="ECO:0007669"/>
    <property type="project" value="TreeGrafter"/>
</dbReference>
<name>A0A0F5YHD1_9CYAN</name>
<dbReference type="SUPFAM" id="SSF81665">
    <property type="entry name" value="Calcium ATPase, transmembrane domain M"/>
    <property type="match status" value="1"/>
</dbReference>
<dbReference type="Pfam" id="PF00690">
    <property type="entry name" value="Cation_ATPase_N"/>
    <property type="match status" value="1"/>
</dbReference>
<dbReference type="GO" id="GO:0016887">
    <property type="term" value="F:ATP hydrolysis activity"/>
    <property type="evidence" value="ECO:0007669"/>
    <property type="project" value="InterPro"/>
</dbReference>
<evidence type="ECO:0000256" key="6">
    <source>
        <dbReference type="ARBA" id="ARBA00022741"/>
    </source>
</evidence>
<keyword evidence="10 11" id="KW-0472">Membrane</keyword>
<evidence type="ECO:0000313" key="14">
    <source>
        <dbReference type="Proteomes" id="UP000033607"/>
    </source>
</evidence>
<dbReference type="PROSITE" id="PS00154">
    <property type="entry name" value="ATPASE_E1_E2"/>
    <property type="match status" value="1"/>
</dbReference>
<feature type="transmembrane region" description="Helical" evidence="11">
    <location>
        <begin position="776"/>
        <end position="796"/>
    </location>
</feature>
<dbReference type="InterPro" id="IPR008250">
    <property type="entry name" value="ATPase_P-typ_transduc_dom_A_sf"/>
</dbReference>
<dbReference type="Pfam" id="PF00689">
    <property type="entry name" value="Cation_ATPase_C"/>
    <property type="match status" value="1"/>
</dbReference>
<dbReference type="OrthoDB" id="499468at2"/>
<evidence type="ECO:0000313" key="13">
    <source>
        <dbReference type="EMBL" id="KKD38324.2"/>
    </source>
</evidence>
<keyword evidence="9 11" id="KW-1133">Transmembrane helix</keyword>
<evidence type="ECO:0000256" key="3">
    <source>
        <dbReference type="ARBA" id="ARBA00022475"/>
    </source>
</evidence>
<dbReference type="InterPro" id="IPR023298">
    <property type="entry name" value="ATPase_P-typ_TM_dom_sf"/>
</dbReference>
<dbReference type="Gene3D" id="1.20.1110.10">
    <property type="entry name" value="Calcium-transporting ATPase, transmembrane domain"/>
    <property type="match status" value="1"/>
</dbReference>
<evidence type="ECO:0000256" key="11">
    <source>
        <dbReference type="SAM" id="Phobius"/>
    </source>
</evidence>
<keyword evidence="7" id="KW-0067">ATP-binding</keyword>
<dbReference type="PRINTS" id="PR00120">
    <property type="entry name" value="HATPASE"/>
</dbReference>
<feature type="transmembrane region" description="Helical" evidence="11">
    <location>
        <begin position="257"/>
        <end position="275"/>
    </location>
</feature>
<dbReference type="AlphaFoldDB" id="A0A0F5YHD1"/>
<dbReference type="RefSeq" id="WP_049558352.1">
    <property type="nucleotide sequence ID" value="NZ_LATL02000068.1"/>
</dbReference>
<proteinExistence type="inferred from homology"/>
<feature type="transmembrane region" description="Helical" evidence="11">
    <location>
        <begin position="878"/>
        <end position="900"/>
    </location>
</feature>
<dbReference type="GO" id="GO:0006883">
    <property type="term" value="P:intracellular sodium ion homeostasis"/>
    <property type="evidence" value="ECO:0007669"/>
    <property type="project" value="TreeGrafter"/>
</dbReference>
<feature type="transmembrane region" description="Helical" evidence="11">
    <location>
        <begin position="281"/>
        <end position="307"/>
    </location>
</feature>
<dbReference type="SFLD" id="SFLDS00003">
    <property type="entry name" value="Haloacid_Dehalogenase"/>
    <property type="match status" value="1"/>
</dbReference>
<dbReference type="SFLD" id="SFLDG00002">
    <property type="entry name" value="C1.7:_P-type_atpase_like"/>
    <property type="match status" value="1"/>
</dbReference>
<dbReference type="Pfam" id="PF13246">
    <property type="entry name" value="Cation_ATPase"/>
    <property type="match status" value="1"/>
</dbReference>
<evidence type="ECO:0000256" key="4">
    <source>
        <dbReference type="ARBA" id="ARBA00022692"/>
    </source>
</evidence>
<keyword evidence="6" id="KW-0547">Nucleotide-binding</keyword>
<dbReference type="SUPFAM" id="SSF81660">
    <property type="entry name" value="Metal cation-transporting ATPase, ATP-binding domain N"/>
    <property type="match status" value="1"/>
</dbReference>
<dbReference type="GO" id="GO:0005524">
    <property type="term" value="F:ATP binding"/>
    <property type="evidence" value="ECO:0007669"/>
    <property type="project" value="UniProtKB-KW"/>
</dbReference>
<evidence type="ECO:0000256" key="1">
    <source>
        <dbReference type="ARBA" id="ARBA00004651"/>
    </source>
</evidence>
<dbReference type="Gene3D" id="3.40.1110.10">
    <property type="entry name" value="Calcium-transporting ATPase, cytoplasmic domain N"/>
    <property type="match status" value="1"/>
</dbReference>
<evidence type="ECO:0000259" key="12">
    <source>
        <dbReference type="SMART" id="SM00831"/>
    </source>
</evidence>
<feature type="transmembrane region" description="Helical" evidence="11">
    <location>
        <begin position="735"/>
        <end position="755"/>
    </location>
</feature>
<dbReference type="SUPFAM" id="SSF56784">
    <property type="entry name" value="HAD-like"/>
    <property type="match status" value="1"/>
</dbReference>
<gene>
    <name evidence="13" type="ORF">WN50_09525</name>
</gene>
<dbReference type="GO" id="GO:0005886">
    <property type="term" value="C:plasma membrane"/>
    <property type="evidence" value="ECO:0007669"/>
    <property type="project" value="UniProtKB-SubCell"/>
</dbReference>
<dbReference type="Pfam" id="PF00122">
    <property type="entry name" value="E1-E2_ATPase"/>
    <property type="match status" value="1"/>
</dbReference>
<organism evidence="13 14">
    <name type="scientific">Limnoraphis robusta CS-951</name>
    <dbReference type="NCBI Taxonomy" id="1637645"/>
    <lineage>
        <taxon>Bacteria</taxon>
        <taxon>Bacillati</taxon>
        <taxon>Cyanobacteriota</taxon>
        <taxon>Cyanophyceae</taxon>
        <taxon>Oscillatoriophycideae</taxon>
        <taxon>Oscillatoriales</taxon>
        <taxon>Sirenicapillariaceae</taxon>
        <taxon>Limnoraphis</taxon>
    </lineage>
</organism>
<dbReference type="GO" id="GO:0036376">
    <property type="term" value="P:sodium ion export across plasma membrane"/>
    <property type="evidence" value="ECO:0007669"/>
    <property type="project" value="TreeGrafter"/>
</dbReference>
<dbReference type="GO" id="GO:1902600">
    <property type="term" value="P:proton transmembrane transport"/>
    <property type="evidence" value="ECO:0007669"/>
    <property type="project" value="TreeGrafter"/>
</dbReference>
<dbReference type="PANTHER" id="PTHR43294">
    <property type="entry name" value="SODIUM/POTASSIUM-TRANSPORTING ATPASE SUBUNIT ALPHA"/>
    <property type="match status" value="1"/>
</dbReference>
<comment type="caution">
    <text evidence="13">The sequence shown here is derived from an EMBL/GenBank/DDBJ whole genome shotgun (WGS) entry which is preliminary data.</text>
</comment>
<feature type="transmembrane region" description="Helical" evidence="11">
    <location>
        <begin position="845"/>
        <end position="866"/>
    </location>
</feature>
<keyword evidence="4 11" id="KW-0812">Transmembrane</keyword>
<feature type="transmembrane region" description="Helical" evidence="11">
    <location>
        <begin position="93"/>
        <end position="112"/>
    </location>
</feature>
<feature type="transmembrane region" description="Helical" evidence="11">
    <location>
        <begin position="702"/>
        <end position="723"/>
    </location>
</feature>
<dbReference type="GO" id="GO:1990573">
    <property type="term" value="P:potassium ion import across plasma membrane"/>
    <property type="evidence" value="ECO:0007669"/>
    <property type="project" value="TreeGrafter"/>
</dbReference>
<dbReference type="PRINTS" id="PR00119">
    <property type="entry name" value="CATATPASE"/>
</dbReference>
<comment type="subcellular location">
    <subcellularLocation>
        <location evidence="1">Cell membrane</location>
        <topology evidence="1">Multi-pass membrane protein</topology>
    </subcellularLocation>
</comment>
<feature type="transmembrane region" description="Helical" evidence="11">
    <location>
        <begin position="808"/>
        <end position="825"/>
    </location>
</feature>
<protein>
    <submittedName>
        <fullName evidence="13">ATPase</fullName>
    </submittedName>
</protein>
<keyword evidence="3" id="KW-1003">Cell membrane</keyword>
<evidence type="ECO:0000256" key="9">
    <source>
        <dbReference type="ARBA" id="ARBA00022989"/>
    </source>
</evidence>
<dbReference type="GO" id="GO:0046872">
    <property type="term" value="F:metal ion binding"/>
    <property type="evidence" value="ECO:0007669"/>
    <property type="project" value="UniProtKB-KW"/>
</dbReference>
<evidence type="ECO:0000256" key="5">
    <source>
        <dbReference type="ARBA" id="ARBA00022723"/>
    </source>
</evidence>
<dbReference type="Proteomes" id="UP000033607">
    <property type="component" value="Unassembled WGS sequence"/>
</dbReference>
<dbReference type="InterPro" id="IPR044492">
    <property type="entry name" value="P_typ_ATPase_HD_dom"/>
</dbReference>
<dbReference type="EMBL" id="LATL02000068">
    <property type="protein sequence ID" value="KKD38324.2"/>
    <property type="molecule type" value="Genomic_DNA"/>
</dbReference>
<dbReference type="SUPFAM" id="SSF81653">
    <property type="entry name" value="Calcium ATPase, transduction domain A"/>
    <property type="match status" value="1"/>
</dbReference>
<dbReference type="InterPro" id="IPR004014">
    <property type="entry name" value="ATPase_P-typ_cation-transptr_N"/>
</dbReference>
<sequence>MTQTKEQQEQFDLRWTSSHSAEENLNKLSVETNQGLSASTVKKRQEKYGPNSLQEIKRRSNWQIFIDQFKSPIIGLLAIAAVLSFSFQDWVEGVAIIIAILLNAVIGFFTELKAVNSMESLQELSHTKAKVRREGKVKEISAEELVPGDIVILESGDLVPADVRVLEASKLQADESALTGESLPVSKTTEALEGDLSLAERTNMLFKGTAITRGSGEGVVIATGMNTELGHISSMTAQAKQESTPLEQRLDKLGQNLIWVTLVIVALVAGAGIIGGEELFLMIQTAIALAVAAVPEGLPIVATVALARGMWRMAKRNALINRLSAVETLGATNIICTDKTGTLTENRMSVAQIALYSGILKVSGEALKIEGEFTQDEEKIDPQQNECLRSLLEVGVLCNKATLPELNKEKDKPLGDPMEVALLVAGAKGDIRRKNLLETYPEVKEIAFDSDTKMMTTIHEDEQGYRFAVKGAPESVIDVCTQQLTAEGVQDLSEDERNAWQERCNKLAKEGLRILAFASKNTDNSEAEPYENLTLLGVVGLLDPPREQVKSSLKACHDAGIRVIMVTGDQPVTARNIALAVGLITEQEAEARQGNELQSLDNLSKQQKQELQQVSIFARVSPEQKLNLVTLHQEHNAIVAMTGDGVNDAPALKKADIGIAMGKRGTQVAQEAADMVLQDDAFSSIVAAVEQGRAIFGNIRKFTLYLLSGNMGEIIAVAGASLVQAPLPLLPLQILFLNAINDVFPALALGVGEGSPNLMKQKPRDRSEPILPRRHWMAIVLYGVIISLTVLGVFWLCLTRLGMEEEQAVTISFLTLAFGRLWHVFNMRDSNSGLLRNEVTQNRYVWLALLVCTGLLSMAVYISPLANVLQLVNPGWQGWGFILAGSLIPLVIGQILKAIIPQRWFAL</sequence>
<keyword evidence="8" id="KW-1278">Translocase</keyword>
<evidence type="ECO:0000256" key="7">
    <source>
        <dbReference type="ARBA" id="ARBA00022840"/>
    </source>
</evidence>
<dbReference type="SFLD" id="SFLDF00027">
    <property type="entry name" value="p-type_atpase"/>
    <property type="match status" value="1"/>
</dbReference>
<dbReference type="Gene3D" id="2.70.150.10">
    <property type="entry name" value="Calcium-transporting ATPase, cytoplasmic transduction domain A"/>
    <property type="match status" value="1"/>
</dbReference>
<feature type="transmembrane region" description="Helical" evidence="11">
    <location>
        <begin position="69"/>
        <end position="87"/>
    </location>
</feature>
<dbReference type="InterPro" id="IPR050510">
    <property type="entry name" value="Cation_transp_ATPase_P-type"/>
</dbReference>
<dbReference type="InterPro" id="IPR018303">
    <property type="entry name" value="ATPase_P-typ_P_site"/>
</dbReference>
<dbReference type="NCBIfam" id="TIGR01494">
    <property type="entry name" value="ATPase_P-type"/>
    <property type="match status" value="4"/>
</dbReference>
<dbReference type="InterPro" id="IPR001757">
    <property type="entry name" value="P_typ_ATPase"/>
</dbReference>
<dbReference type="InterPro" id="IPR059000">
    <property type="entry name" value="ATPase_P-type_domA"/>
</dbReference>
<dbReference type="SMART" id="SM00831">
    <property type="entry name" value="Cation_ATPase_N"/>
    <property type="match status" value="1"/>
</dbReference>
<dbReference type="InterPro" id="IPR036412">
    <property type="entry name" value="HAD-like_sf"/>
</dbReference>
<comment type="similarity">
    <text evidence="2">Belongs to the cation transport ATPase (P-type) (TC 3.A.3) family. Type IIA subfamily.</text>
</comment>
<dbReference type="InterPro" id="IPR023299">
    <property type="entry name" value="ATPase_P-typ_cyto_dom_N"/>
</dbReference>
<dbReference type="GO" id="GO:0030007">
    <property type="term" value="P:intracellular potassium ion homeostasis"/>
    <property type="evidence" value="ECO:0007669"/>
    <property type="project" value="TreeGrafter"/>
</dbReference>
<keyword evidence="5" id="KW-0479">Metal-binding</keyword>
<dbReference type="PANTHER" id="PTHR43294:SF21">
    <property type="entry name" value="CATION TRANSPORTING ATPASE"/>
    <property type="match status" value="1"/>
</dbReference>
<dbReference type="FunFam" id="2.70.150.10:FF:000016">
    <property type="entry name" value="Calcium-transporting P-type ATPase putative"/>
    <property type="match status" value="1"/>
</dbReference>
<dbReference type="InterPro" id="IPR023214">
    <property type="entry name" value="HAD_sf"/>
</dbReference>
<dbReference type="InterPro" id="IPR006068">
    <property type="entry name" value="ATPase_P-typ_cation-transptr_C"/>
</dbReference>
<evidence type="ECO:0000256" key="2">
    <source>
        <dbReference type="ARBA" id="ARBA00005675"/>
    </source>
</evidence>
<feature type="domain" description="Cation-transporting P-type ATPase N-terminal" evidence="12">
    <location>
        <begin position="14"/>
        <end position="89"/>
    </location>
</feature>
<evidence type="ECO:0000256" key="10">
    <source>
        <dbReference type="ARBA" id="ARBA00023136"/>
    </source>
</evidence>
<dbReference type="Gene3D" id="3.40.50.1000">
    <property type="entry name" value="HAD superfamily/HAD-like"/>
    <property type="match status" value="1"/>
</dbReference>
<accession>A0A0F5YHD1</accession>